<evidence type="ECO:0000313" key="3">
    <source>
        <dbReference type="EMBL" id="SBW06279.1"/>
    </source>
</evidence>
<accession>A0A212K3J4</accession>
<dbReference type="PANTHER" id="PTHR22901">
    <property type="entry name" value="SIALATE O-ACETYLESTERASE"/>
    <property type="match status" value="1"/>
</dbReference>
<evidence type="ECO:0000259" key="2">
    <source>
        <dbReference type="Pfam" id="PF03629"/>
    </source>
</evidence>
<protein>
    <submittedName>
        <fullName evidence="3">Sialate O-acetylesterase</fullName>
    </submittedName>
</protein>
<dbReference type="SUPFAM" id="SSF52266">
    <property type="entry name" value="SGNH hydrolase"/>
    <property type="match status" value="1"/>
</dbReference>
<dbReference type="InterPro" id="IPR005181">
    <property type="entry name" value="SASA"/>
</dbReference>
<dbReference type="GO" id="GO:0001681">
    <property type="term" value="F:sialate O-acetylesterase activity"/>
    <property type="evidence" value="ECO:0007669"/>
    <property type="project" value="InterPro"/>
</dbReference>
<dbReference type="InterPro" id="IPR036514">
    <property type="entry name" value="SGNH_hydro_sf"/>
</dbReference>
<keyword evidence="1" id="KW-0378">Hydrolase</keyword>
<dbReference type="GO" id="GO:0005975">
    <property type="term" value="P:carbohydrate metabolic process"/>
    <property type="evidence" value="ECO:0007669"/>
    <property type="project" value="TreeGrafter"/>
</dbReference>
<evidence type="ECO:0000256" key="1">
    <source>
        <dbReference type="ARBA" id="ARBA00022801"/>
    </source>
</evidence>
<dbReference type="AlphaFoldDB" id="A0A212K3J4"/>
<gene>
    <name evidence="3" type="ORF">KL86DYS1_31332</name>
</gene>
<name>A0A212K3J4_9BACT</name>
<dbReference type="EMBL" id="FLUM01000003">
    <property type="protein sequence ID" value="SBW06279.1"/>
    <property type="molecule type" value="Genomic_DNA"/>
</dbReference>
<dbReference type="Gene3D" id="3.40.50.1110">
    <property type="entry name" value="SGNH hydrolase"/>
    <property type="match status" value="1"/>
</dbReference>
<proteinExistence type="predicted"/>
<dbReference type="PANTHER" id="PTHR22901:SF0">
    <property type="entry name" value="SIALATE O-ACETYLESTERASE"/>
    <property type="match status" value="1"/>
</dbReference>
<feature type="domain" description="Sialate O-acetylesterase" evidence="2">
    <location>
        <begin position="105"/>
        <end position="356"/>
    </location>
</feature>
<dbReference type="InterPro" id="IPR039329">
    <property type="entry name" value="SIAE"/>
</dbReference>
<reference evidence="3" key="1">
    <citation type="submission" date="2016-04" db="EMBL/GenBank/DDBJ databases">
        <authorList>
            <person name="Evans L.H."/>
            <person name="Alamgir A."/>
            <person name="Owens N."/>
            <person name="Weber N.D."/>
            <person name="Virtaneva K."/>
            <person name="Barbian K."/>
            <person name="Babar A."/>
            <person name="Rosenke K."/>
        </authorList>
    </citation>
    <scope>NUCLEOTIDE SEQUENCE</scope>
    <source>
        <strain evidence="3">86-1</strain>
    </source>
</reference>
<dbReference type="Pfam" id="PF03629">
    <property type="entry name" value="SASA"/>
    <property type="match status" value="1"/>
</dbReference>
<sequence length="471" mass="52591">MKMKIGILAVFIWVSLAISAKVTLPAIFTDHMVLQQQAVNKIWGKAESNRSIELLTSWDNKTYTVKSNTQGYFQFEITTPSAGGPYTLTVSDGEPLIINDILIGEVWFCSGQSNMEMPVKGYRGQPVVGSHPYIVSADEKRPLRLFTVKNAWSKEPKDDVEGHWSLSSSKEVADFSAAAYFFGNLLQEKLGVPVGLINCSWSASKIEAWMSRETLKNIPEVDLSVLKNTEFGYPNGTPTLLHNGMVKPLEGIAVKGILWYQGEANSNDPALYKKLFPALVSQWRSFFRSPDMPFYYVQIAPWQSGNKDELDWALFRECQLQLMSEVPNVGMAITTDAGSEKFIHPPHKIKVGERLAYWALAKTYGIEGITYSGPIYKSYKLDGNVAELTFDYGSDGLNPEKEQLEGFEIAGSNGVFIPAKAEIIEGSDRVKVWSESVDKPVEIRYCFRNYKMGNLTNNAGLPASPFRVIIK</sequence>
<organism evidence="3">
    <name type="scientific">uncultured Dysgonomonas sp</name>
    <dbReference type="NCBI Taxonomy" id="206096"/>
    <lineage>
        <taxon>Bacteria</taxon>
        <taxon>Pseudomonadati</taxon>
        <taxon>Bacteroidota</taxon>
        <taxon>Bacteroidia</taxon>
        <taxon>Bacteroidales</taxon>
        <taxon>Dysgonomonadaceae</taxon>
        <taxon>Dysgonomonas</taxon>
        <taxon>environmental samples</taxon>
    </lineage>
</organism>
<dbReference type="RefSeq" id="WP_296943986.1">
    <property type="nucleotide sequence ID" value="NZ_LT599032.1"/>
</dbReference>